<evidence type="ECO:0000256" key="1">
    <source>
        <dbReference type="SAM" id="MobiDB-lite"/>
    </source>
</evidence>
<proteinExistence type="predicted"/>
<name>A0A286U6I3_9AGAM</name>
<evidence type="ECO:0000313" key="2">
    <source>
        <dbReference type="EMBL" id="PAV15139.1"/>
    </source>
</evidence>
<dbReference type="InParanoid" id="A0A286U6I3"/>
<dbReference type="STRING" id="2282107.A0A286U6I3"/>
<reference evidence="2 3" key="1">
    <citation type="journal article" date="2017" name="Mol. Ecol.">
        <title>Comparative and population genomic landscape of Phellinus noxius: A hypervariable fungus causing root rot in trees.</title>
        <authorList>
            <person name="Chung C.L."/>
            <person name="Lee T.J."/>
            <person name="Akiba M."/>
            <person name="Lee H.H."/>
            <person name="Kuo T.H."/>
            <person name="Liu D."/>
            <person name="Ke H.M."/>
            <person name="Yokoi T."/>
            <person name="Roa M.B."/>
            <person name="Lu M.J."/>
            <person name="Chang Y.Y."/>
            <person name="Ann P.J."/>
            <person name="Tsai J.N."/>
            <person name="Chen C.Y."/>
            <person name="Tzean S.S."/>
            <person name="Ota Y."/>
            <person name="Hattori T."/>
            <person name="Sahashi N."/>
            <person name="Liou R.F."/>
            <person name="Kikuchi T."/>
            <person name="Tsai I.J."/>
        </authorList>
    </citation>
    <scope>NUCLEOTIDE SEQUENCE [LARGE SCALE GENOMIC DNA]</scope>
    <source>
        <strain evidence="2 3">FFPRI411160</strain>
    </source>
</reference>
<feature type="region of interest" description="Disordered" evidence="1">
    <location>
        <begin position="21"/>
        <end position="295"/>
    </location>
</feature>
<keyword evidence="3" id="KW-1185">Reference proteome</keyword>
<sequence>MLLVQHPPHLQAPNLMHLSKHYSPVGHKRNTSAPAAVVQVQPTRTPGLLTLYKTAASPRQPRNQNSRQPRSKVSQEKKQQPQTASPERQRGRNNSSNSKDKPARTPSKSRAGHGARVRQSSPTPIKPSEQSSVPTLSPPSGRLAKRRNRPSAPFQPSASVPVLTSKPVSTKRSQTPPARAKPVPVPGYTKAKPNTLPISRSDPMLSHFPRSTRRGVMDVFPICDDNDDDNESDRPSTPSPVRKDVPLNWKPTSATDSDEERIPRTAPISSHSDLGRHYFPSPFPSPMPSPTHKRTPSVPVEGIFNLNFESDSDSIHSAEMNGLSVTQRPRFDSFARPASSPMRKPQTPVYNKFASSKFQNSPSPEHVTPPSFSLASLRKAVVAPAN</sequence>
<dbReference type="OrthoDB" id="3226344at2759"/>
<dbReference type="AlphaFoldDB" id="A0A286U6I3"/>
<gene>
    <name evidence="2" type="ORF">PNOK_0890000</name>
</gene>
<protein>
    <submittedName>
        <fullName evidence="2">Uncharacterized protein</fullName>
    </submittedName>
</protein>
<organism evidence="2 3">
    <name type="scientific">Pyrrhoderma noxium</name>
    <dbReference type="NCBI Taxonomy" id="2282107"/>
    <lineage>
        <taxon>Eukaryota</taxon>
        <taxon>Fungi</taxon>
        <taxon>Dikarya</taxon>
        <taxon>Basidiomycota</taxon>
        <taxon>Agaricomycotina</taxon>
        <taxon>Agaricomycetes</taxon>
        <taxon>Hymenochaetales</taxon>
        <taxon>Hymenochaetaceae</taxon>
        <taxon>Pyrrhoderma</taxon>
    </lineage>
</organism>
<accession>A0A286U6I3</accession>
<dbReference type="Proteomes" id="UP000217199">
    <property type="component" value="Unassembled WGS sequence"/>
</dbReference>
<dbReference type="EMBL" id="NBII01000010">
    <property type="protein sequence ID" value="PAV15139.1"/>
    <property type="molecule type" value="Genomic_DNA"/>
</dbReference>
<comment type="caution">
    <text evidence="2">The sequence shown here is derived from an EMBL/GenBank/DDBJ whole genome shotgun (WGS) entry which is preliminary data.</text>
</comment>
<feature type="compositionally biased region" description="Polar residues" evidence="1">
    <location>
        <begin position="166"/>
        <end position="176"/>
    </location>
</feature>
<feature type="compositionally biased region" description="Polar residues" evidence="1">
    <location>
        <begin position="118"/>
        <end position="135"/>
    </location>
</feature>
<feature type="compositionally biased region" description="Polar residues" evidence="1">
    <location>
        <begin position="80"/>
        <end position="97"/>
    </location>
</feature>
<evidence type="ECO:0000313" key="3">
    <source>
        <dbReference type="Proteomes" id="UP000217199"/>
    </source>
</evidence>
<feature type="compositionally biased region" description="Low complexity" evidence="1">
    <location>
        <begin position="57"/>
        <end position="68"/>
    </location>
</feature>